<dbReference type="EMBL" id="CADCTV010000292">
    <property type="protein sequence ID" value="CAA9314291.1"/>
    <property type="molecule type" value="Genomic_DNA"/>
</dbReference>
<sequence length="26" mass="2733">AGDRGAGGRHHGHHPARRGCPRCRTG</sequence>
<evidence type="ECO:0000256" key="1">
    <source>
        <dbReference type="SAM" id="MobiDB-lite"/>
    </source>
</evidence>
<protein>
    <submittedName>
        <fullName evidence="2">Uncharacterized protein</fullName>
    </submittedName>
</protein>
<dbReference type="AlphaFoldDB" id="A0A6J4KT80"/>
<evidence type="ECO:0000313" key="2">
    <source>
        <dbReference type="EMBL" id="CAA9314291.1"/>
    </source>
</evidence>
<feature type="region of interest" description="Disordered" evidence="1">
    <location>
        <begin position="1"/>
        <end position="26"/>
    </location>
</feature>
<feature type="non-terminal residue" evidence="2">
    <location>
        <position position="1"/>
    </location>
</feature>
<accession>A0A6J4KT80</accession>
<feature type="compositionally biased region" description="Basic residues" evidence="1">
    <location>
        <begin position="7"/>
        <end position="26"/>
    </location>
</feature>
<reference evidence="2" key="1">
    <citation type="submission" date="2020-02" db="EMBL/GenBank/DDBJ databases">
        <authorList>
            <person name="Meier V. D."/>
        </authorList>
    </citation>
    <scope>NUCLEOTIDE SEQUENCE</scope>
    <source>
        <strain evidence="2">AVDCRST_MAG89</strain>
    </source>
</reference>
<gene>
    <name evidence="2" type="ORF">AVDCRST_MAG89-1321</name>
</gene>
<proteinExistence type="predicted"/>
<organism evidence="2">
    <name type="scientific">uncultured Gemmatimonadota bacterium</name>
    <dbReference type="NCBI Taxonomy" id="203437"/>
    <lineage>
        <taxon>Bacteria</taxon>
        <taxon>Pseudomonadati</taxon>
        <taxon>Gemmatimonadota</taxon>
        <taxon>environmental samples</taxon>
    </lineage>
</organism>
<feature type="non-terminal residue" evidence="2">
    <location>
        <position position="26"/>
    </location>
</feature>
<name>A0A6J4KT80_9BACT</name>